<feature type="compositionally biased region" description="Polar residues" evidence="1">
    <location>
        <begin position="827"/>
        <end position="842"/>
    </location>
</feature>
<dbReference type="RefSeq" id="XP_040779259.1">
    <property type="nucleotide sequence ID" value="XM_040922494.1"/>
</dbReference>
<feature type="compositionally biased region" description="Basic and acidic residues" evidence="1">
    <location>
        <begin position="702"/>
        <end position="720"/>
    </location>
</feature>
<evidence type="ECO:0000313" key="3">
    <source>
        <dbReference type="Proteomes" id="UP000803844"/>
    </source>
</evidence>
<keyword evidence="3" id="KW-1185">Reference proteome</keyword>
<feature type="compositionally biased region" description="Polar residues" evidence="1">
    <location>
        <begin position="655"/>
        <end position="664"/>
    </location>
</feature>
<feature type="compositionally biased region" description="Polar residues" evidence="1">
    <location>
        <begin position="932"/>
        <end position="942"/>
    </location>
</feature>
<protein>
    <recommendedName>
        <fullName evidence="4">Protein kinase domain-containing protein</fullName>
    </recommendedName>
</protein>
<feature type="compositionally biased region" description="Polar residues" evidence="1">
    <location>
        <begin position="978"/>
        <end position="989"/>
    </location>
</feature>
<feature type="region of interest" description="Disordered" evidence="1">
    <location>
        <begin position="965"/>
        <end position="995"/>
    </location>
</feature>
<dbReference type="AlphaFoldDB" id="A0A9P4Y7R8"/>
<gene>
    <name evidence="2" type="ORF">M406DRAFT_349714</name>
</gene>
<feature type="compositionally biased region" description="Basic and acidic residues" evidence="1">
    <location>
        <begin position="481"/>
        <end position="491"/>
    </location>
</feature>
<dbReference type="EMBL" id="MU032345">
    <property type="protein sequence ID" value="KAF3768298.1"/>
    <property type="molecule type" value="Genomic_DNA"/>
</dbReference>
<feature type="compositionally biased region" description="Polar residues" evidence="1">
    <location>
        <begin position="505"/>
        <end position="516"/>
    </location>
</feature>
<feature type="region of interest" description="Disordered" evidence="1">
    <location>
        <begin position="757"/>
        <end position="942"/>
    </location>
</feature>
<evidence type="ECO:0000256" key="1">
    <source>
        <dbReference type="SAM" id="MobiDB-lite"/>
    </source>
</evidence>
<feature type="region of interest" description="Disordered" evidence="1">
    <location>
        <begin position="702"/>
        <end position="745"/>
    </location>
</feature>
<dbReference type="Proteomes" id="UP000803844">
    <property type="component" value="Unassembled WGS sequence"/>
</dbReference>
<evidence type="ECO:0008006" key="4">
    <source>
        <dbReference type="Google" id="ProtNLM"/>
    </source>
</evidence>
<dbReference type="GeneID" id="63839623"/>
<feature type="compositionally biased region" description="Acidic residues" evidence="1">
    <location>
        <begin position="848"/>
        <end position="862"/>
    </location>
</feature>
<dbReference type="InterPro" id="IPR011009">
    <property type="entry name" value="Kinase-like_dom_sf"/>
</dbReference>
<feature type="region of interest" description="Disordered" evidence="1">
    <location>
        <begin position="481"/>
        <end position="520"/>
    </location>
</feature>
<comment type="caution">
    <text evidence="2">The sequence shown here is derived from an EMBL/GenBank/DDBJ whole genome shotgun (WGS) entry which is preliminary data.</text>
</comment>
<name>A0A9P4Y7R8_CRYP1</name>
<accession>A0A9P4Y7R8</accession>
<evidence type="ECO:0000313" key="2">
    <source>
        <dbReference type="EMBL" id="KAF3768298.1"/>
    </source>
</evidence>
<dbReference type="SUPFAM" id="SSF56112">
    <property type="entry name" value="Protein kinase-like (PK-like)"/>
    <property type="match status" value="1"/>
</dbReference>
<dbReference type="Gene3D" id="1.10.510.10">
    <property type="entry name" value="Transferase(Phosphotransferase) domain 1"/>
    <property type="match status" value="1"/>
</dbReference>
<feature type="region of interest" description="Disordered" evidence="1">
    <location>
        <begin position="583"/>
        <end position="664"/>
    </location>
</feature>
<organism evidence="2 3">
    <name type="scientific">Cryphonectria parasitica (strain ATCC 38755 / EP155)</name>
    <dbReference type="NCBI Taxonomy" id="660469"/>
    <lineage>
        <taxon>Eukaryota</taxon>
        <taxon>Fungi</taxon>
        <taxon>Dikarya</taxon>
        <taxon>Ascomycota</taxon>
        <taxon>Pezizomycotina</taxon>
        <taxon>Sordariomycetes</taxon>
        <taxon>Sordariomycetidae</taxon>
        <taxon>Diaporthales</taxon>
        <taxon>Cryphonectriaceae</taxon>
        <taxon>Cryphonectria-Endothia species complex</taxon>
        <taxon>Cryphonectria</taxon>
    </lineage>
</organism>
<feature type="compositionally biased region" description="Acidic residues" evidence="1">
    <location>
        <begin position="909"/>
        <end position="926"/>
    </location>
</feature>
<proteinExistence type="predicted"/>
<reference evidence="2" key="1">
    <citation type="journal article" date="2020" name="Phytopathology">
        <title>Genome sequence of the chestnut blight fungus Cryphonectria parasitica EP155: A fundamental resource for an archetypical invasive plant pathogen.</title>
        <authorList>
            <person name="Crouch J.A."/>
            <person name="Dawe A."/>
            <person name="Aerts A."/>
            <person name="Barry K."/>
            <person name="Churchill A.C.L."/>
            <person name="Grimwood J."/>
            <person name="Hillman B."/>
            <person name="Milgroom M.G."/>
            <person name="Pangilinan J."/>
            <person name="Smith M."/>
            <person name="Salamov A."/>
            <person name="Schmutz J."/>
            <person name="Yadav J."/>
            <person name="Grigoriev I.V."/>
            <person name="Nuss D."/>
        </authorList>
    </citation>
    <scope>NUCLEOTIDE SEQUENCE</scope>
    <source>
        <strain evidence="2">EP155</strain>
    </source>
</reference>
<sequence length="995" mass="109317">MNPPEGTDSLDLSQYLVMLGSFRIVTDNNTVAEKSVKAIADHNSEFRFDSTAHDNHSTDAWMGSNPREELWGPFFALPLEKMSKTSMPKNNSAYILGSLDPEEAELAGKSHPKQRAKDNCACDFELAENNQTGISRKTISIDLYPQPNANKQVMVRVGVLTERVRYATLDADPDAGWSTSHAVEKGKHFPVPQDGCLLITISRLQFRITSKSKSKPTATYLYMGTGAPTSILAKPPSPVLEVQVNKVVVYCALAPFLPYYPNVYNFVEVAVYAADDSRSKPNNLPWAIGDFVPDNTETLGTLLDLEAAGEDTLGPRERLFIFQQLCSAICHVHSHDMAHGGLTSREILIIPGAATENPITEKADDEAVVQTDPVCTVKVFGFTVSTLKYRNEEVVKAQKGDAVELGHLGVRLLAGCEKRLRTLSYKDKDAWIEASYGADYRVQPLLEYLIGGRLSSEHAKDWASGILIDKPGVSALAKRMEQRSAKRKWTESRLAPQESSKRQHTAQPMSGSTAVANGTRVIRIPKRKNAAAARAAAMLKPQTDRVERASAAQLRCVKPLSSNRKIVRPRAVRGQIRVSRASIANLRGSETHPPLRSSLKSGTRQARGTVGASVAWQEDLKPSSSKLGSQKGLEEVASPNAQSPNDQAARKSAQPVDSLSRSSGNLEVENYQTALSHTRAARQDFVDPVDEDDALSFDQKYASEEEQARQDAVPHKHVEVDDGTTASEASLNDKVAAEPSDLDLAQDDALSFDQVYASEEEQARQDAISPEVIEWEEGTTESESSLNGVDGAEPSDLDPMAASEVQSGHTSAILVGSEADSHDEAKLSSQLRPYMWGSSQNKESGKVEDDDDEVVDDEDYEFDPIVSGANKDVPLDSQYDDDLPDTQPWTNEPPVAEGEKPGAVSQLFEFEELQPADEEAREEDELSDSRAEQQIQDQTAGWNSWWTTKWMNRERKLGGIREEMQSAGNQSRRDGLLSGTTAHQKTHNSGLWLFR</sequence>
<dbReference type="OrthoDB" id="4757486at2759"/>